<reference evidence="2" key="2">
    <citation type="submission" date="2010-07" db="EMBL/GenBank/DDBJ databases">
        <authorList>
            <consortium name="The Broad Institute Genome Sequencing Platform"/>
            <consortium name="Broad Institute Genome Sequencing Center for Infectious Disease"/>
            <person name="Ma L.-J."/>
            <person name="Dead R."/>
            <person name="Young S."/>
            <person name="Zeng Q."/>
            <person name="Koehrsen M."/>
            <person name="Alvarado L."/>
            <person name="Berlin A."/>
            <person name="Chapman S.B."/>
            <person name="Chen Z."/>
            <person name="Freedman E."/>
            <person name="Gellesch M."/>
            <person name="Goldberg J."/>
            <person name="Griggs A."/>
            <person name="Gujja S."/>
            <person name="Heilman E.R."/>
            <person name="Heiman D."/>
            <person name="Hepburn T."/>
            <person name="Howarth C."/>
            <person name="Jen D."/>
            <person name="Larson L."/>
            <person name="Mehta T."/>
            <person name="Neiman D."/>
            <person name="Pearson M."/>
            <person name="Roberts A."/>
            <person name="Saif S."/>
            <person name="Shea T."/>
            <person name="Shenoy N."/>
            <person name="Sisk P."/>
            <person name="Stolte C."/>
            <person name="Sykes S."/>
            <person name="Walk T."/>
            <person name="White J."/>
            <person name="Yandava C."/>
            <person name="Haas B."/>
            <person name="Nusbaum C."/>
            <person name="Birren B."/>
        </authorList>
    </citation>
    <scope>NUCLEOTIDE SEQUENCE</scope>
    <source>
        <strain evidence="2">R3-111a-1</strain>
    </source>
</reference>
<name>J3NNH1_GAET3</name>
<keyword evidence="4" id="KW-1185">Reference proteome</keyword>
<feature type="compositionally biased region" description="Low complexity" evidence="1">
    <location>
        <begin position="197"/>
        <end position="215"/>
    </location>
</feature>
<dbReference type="AlphaFoldDB" id="J3NNH1"/>
<dbReference type="HOGENOM" id="CLU_672764_0_0_1"/>
<reference evidence="2" key="3">
    <citation type="submission" date="2010-09" db="EMBL/GenBank/DDBJ databases">
        <title>Annotation of Gaeumannomyces graminis var. tritici R3-111a-1.</title>
        <authorList>
            <consortium name="The Broad Institute Genome Sequencing Platform"/>
            <person name="Ma L.-J."/>
            <person name="Dead R."/>
            <person name="Young S.K."/>
            <person name="Zeng Q."/>
            <person name="Gargeya S."/>
            <person name="Fitzgerald M."/>
            <person name="Haas B."/>
            <person name="Abouelleil A."/>
            <person name="Alvarado L."/>
            <person name="Arachchi H.M."/>
            <person name="Berlin A."/>
            <person name="Brown A."/>
            <person name="Chapman S.B."/>
            <person name="Chen Z."/>
            <person name="Dunbar C."/>
            <person name="Freedman E."/>
            <person name="Gearin G."/>
            <person name="Gellesch M."/>
            <person name="Goldberg J."/>
            <person name="Griggs A."/>
            <person name="Gujja S."/>
            <person name="Heiman D."/>
            <person name="Howarth C."/>
            <person name="Larson L."/>
            <person name="Lui A."/>
            <person name="MacDonald P.J.P."/>
            <person name="Mehta T."/>
            <person name="Montmayeur A."/>
            <person name="Murphy C."/>
            <person name="Neiman D."/>
            <person name="Pearson M."/>
            <person name="Priest M."/>
            <person name="Roberts A."/>
            <person name="Saif S."/>
            <person name="Shea T."/>
            <person name="Shenoy N."/>
            <person name="Sisk P."/>
            <person name="Stolte C."/>
            <person name="Sykes S."/>
            <person name="Yandava C."/>
            <person name="Wortman J."/>
            <person name="Nusbaum C."/>
            <person name="Birren B."/>
        </authorList>
    </citation>
    <scope>NUCLEOTIDE SEQUENCE</scope>
    <source>
        <strain evidence="2">R3-111a-1</strain>
    </source>
</reference>
<dbReference type="RefSeq" id="XP_009218867.1">
    <property type="nucleotide sequence ID" value="XM_009220603.1"/>
</dbReference>
<protein>
    <submittedName>
        <fullName evidence="2 3">Uncharacterized protein</fullName>
    </submittedName>
</protein>
<feature type="compositionally biased region" description="Gly residues" evidence="1">
    <location>
        <begin position="216"/>
        <end position="229"/>
    </location>
</feature>
<feature type="region of interest" description="Disordered" evidence="1">
    <location>
        <begin position="187"/>
        <end position="246"/>
    </location>
</feature>
<dbReference type="eggNOG" id="ENOG502T6AQ">
    <property type="taxonomic scope" value="Eukaryota"/>
</dbReference>
<feature type="compositionally biased region" description="Polar residues" evidence="1">
    <location>
        <begin position="399"/>
        <end position="409"/>
    </location>
</feature>
<evidence type="ECO:0000256" key="1">
    <source>
        <dbReference type="SAM" id="MobiDB-lite"/>
    </source>
</evidence>
<reference evidence="4" key="1">
    <citation type="submission" date="2010-07" db="EMBL/GenBank/DDBJ databases">
        <title>The genome sequence of Gaeumannomyces graminis var. tritici strain R3-111a-1.</title>
        <authorList>
            <consortium name="The Broad Institute Genome Sequencing Platform"/>
            <person name="Ma L.-J."/>
            <person name="Dead R."/>
            <person name="Young S."/>
            <person name="Zeng Q."/>
            <person name="Koehrsen M."/>
            <person name="Alvarado L."/>
            <person name="Berlin A."/>
            <person name="Chapman S.B."/>
            <person name="Chen Z."/>
            <person name="Freedman E."/>
            <person name="Gellesch M."/>
            <person name="Goldberg J."/>
            <person name="Griggs A."/>
            <person name="Gujja S."/>
            <person name="Heilman E.R."/>
            <person name="Heiman D."/>
            <person name="Hepburn T."/>
            <person name="Howarth C."/>
            <person name="Jen D."/>
            <person name="Larson L."/>
            <person name="Mehta T."/>
            <person name="Neiman D."/>
            <person name="Pearson M."/>
            <person name="Roberts A."/>
            <person name="Saif S."/>
            <person name="Shea T."/>
            <person name="Shenoy N."/>
            <person name="Sisk P."/>
            <person name="Stolte C."/>
            <person name="Sykes S."/>
            <person name="Walk T."/>
            <person name="White J."/>
            <person name="Yandava C."/>
            <person name="Haas B."/>
            <person name="Nusbaum C."/>
            <person name="Birren B."/>
        </authorList>
    </citation>
    <scope>NUCLEOTIDE SEQUENCE [LARGE SCALE GENOMIC DNA]</scope>
    <source>
        <strain evidence="4">R3-111a-1</strain>
    </source>
</reference>
<dbReference type="EMBL" id="GL385396">
    <property type="protein sequence ID" value="EJT77722.1"/>
    <property type="molecule type" value="Genomic_DNA"/>
</dbReference>
<evidence type="ECO:0000313" key="4">
    <source>
        <dbReference type="Proteomes" id="UP000006039"/>
    </source>
</evidence>
<feature type="region of interest" description="Disordered" evidence="1">
    <location>
        <begin position="1"/>
        <end position="50"/>
    </location>
</feature>
<dbReference type="VEuPathDB" id="FungiDB:GGTG_02827"/>
<reference evidence="3" key="5">
    <citation type="submission" date="2018-04" db="UniProtKB">
        <authorList>
            <consortium name="EnsemblFungi"/>
        </authorList>
    </citation>
    <scope>IDENTIFICATION</scope>
    <source>
        <strain evidence="3">R3-111a-1</strain>
    </source>
</reference>
<feature type="compositionally biased region" description="Basic and acidic residues" evidence="1">
    <location>
        <begin position="314"/>
        <end position="349"/>
    </location>
</feature>
<dbReference type="OrthoDB" id="10572308at2759"/>
<reference evidence="3" key="4">
    <citation type="journal article" date="2015" name="G3 (Bethesda)">
        <title>Genome sequences of three phytopathogenic species of the Magnaporthaceae family of fungi.</title>
        <authorList>
            <person name="Okagaki L.H."/>
            <person name="Nunes C.C."/>
            <person name="Sailsbery J."/>
            <person name="Clay B."/>
            <person name="Brown D."/>
            <person name="John T."/>
            <person name="Oh Y."/>
            <person name="Young N."/>
            <person name="Fitzgerald M."/>
            <person name="Haas B.J."/>
            <person name="Zeng Q."/>
            <person name="Young S."/>
            <person name="Adiconis X."/>
            <person name="Fan L."/>
            <person name="Levin J.Z."/>
            <person name="Mitchell T.K."/>
            <person name="Okubara P.A."/>
            <person name="Farman M.L."/>
            <person name="Kohn L.M."/>
            <person name="Birren B."/>
            <person name="Ma L.-J."/>
            <person name="Dean R.A."/>
        </authorList>
    </citation>
    <scope>NUCLEOTIDE SEQUENCE</scope>
    <source>
        <strain evidence="3">R3-111a-1</strain>
    </source>
</reference>
<sequence length="409" mass="43390">MATEVLPPCPHPQSSPQLRDRSGRLLHKFHMPPTAGTPASSDDESEASFHTSRKTVSAGIGAAGAAAAAVAVAVAAAVAPTTTTPPPHRDLDDLYREFLTARADDFAGLHEYTNRLMAVRDELALAGEHIPDRLVFSRVELGARSAAQHELTVNLALAICNKRATRSPAELVRQLLAVDGLLEAEEGAPAPAPAPAPATAKTTATTTETTTTTTTAGGGSQDGGGGGGRVAAIVSSSSSGGGPVERKNFHPTCGKYHTGGDEKCYVVLGSGSKEPNPNYHARCGNVHAGGDDRCWEVHPELRPPKRAAKPKAVAVDHDRRARYADADNDDYYDRRPRHAGPDDYDDRRPRPPGPNGYDDRRATRPAGGNDYDERKATPRPLQFARRGGNPGKPPRGSPTSWWSTTGYSE</sequence>
<dbReference type="Proteomes" id="UP000006039">
    <property type="component" value="Unassembled WGS sequence"/>
</dbReference>
<dbReference type="GeneID" id="20343285"/>
<accession>J3NNH1</accession>
<dbReference type="EnsemblFungi" id="EJT77722">
    <property type="protein sequence ID" value="EJT77722"/>
    <property type="gene ID" value="GGTG_02827"/>
</dbReference>
<organism evidence="2">
    <name type="scientific">Gaeumannomyces tritici (strain R3-111a-1)</name>
    <name type="common">Wheat and barley take-all root rot fungus</name>
    <name type="synonym">Gaeumannomyces graminis var. tritici</name>
    <dbReference type="NCBI Taxonomy" id="644352"/>
    <lineage>
        <taxon>Eukaryota</taxon>
        <taxon>Fungi</taxon>
        <taxon>Dikarya</taxon>
        <taxon>Ascomycota</taxon>
        <taxon>Pezizomycotina</taxon>
        <taxon>Sordariomycetes</taxon>
        <taxon>Sordariomycetidae</taxon>
        <taxon>Magnaporthales</taxon>
        <taxon>Magnaporthaceae</taxon>
        <taxon>Gaeumannomyces</taxon>
    </lineage>
</organism>
<evidence type="ECO:0000313" key="3">
    <source>
        <dbReference type="EnsemblFungi" id="EJT77722"/>
    </source>
</evidence>
<gene>
    <name evidence="3" type="primary">20343285</name>
    <name evidence="2" type="ORF">GGTG_02827</name>
</gene>
<proteinExistence type="predicted"/>
<evidence type="ECO:0000313" key="2">
    <source>
        <dbReference type="EMBL" id="EJT77722.1"/>
    </source>
</evidence>
<feature type="region of interest" description="Disordered" evidence="1">
    <location>
        <begin position="304"/>
        <end position="409"/>
    </location>
</feature>